<evidence type="ECO:0000256" key="1">
    <source>
        <dbReference type="ARBA" id="ARBA00004442"/>
    </source>
</evidence>
<evidence type="ECO:0000259" key="7">
    <source>
        <dbReference type="Pfam" id="PF14322"/>
    </source>
</evidence>
<comment type="similarity">
    <text evidence="2">Belongs to the SusD family.</text>
</comment>
<evidence type="ECO:0000256" key="3">
    <source>
        <dbReference type="ARBA" id="ARBA00022729"/>
    </source>
</evidence>
<dbReference type="EMBL" id="CDOI01000133">
    <property type="protein sequence ID" value="CEN45246.1"/>
    <property type="molecule type" value="Genomic_DNA"/>
</dbReference>
<evidence type="ECO:0000259" key="6">
    <source>
        <dbReference type="Pfam" id="PF07980"/>
    </source>
</evidence>
<dbReference type="PROSITE" id="PS51257">
    <property type="entry name" value="PROKAR_LIPOPROTEIN"/>
    <property type="match status" value="1"/>
</dbReference>
<sequence>MKNKIKHIAIGLSAVLTVVSCKNDDFLDKYPPDAFTEPSYFKTEQELSFFANRFYGSLPLSILQHRDTQSDNMVPNSPDNFLFGTYTVPSEGGGWDTGAWNGIRNCNFFLENYQKVPGNTKEKYAAEVRFFRALYYWEKVVRFGDVPLILKKVGDASPEIYGPREPHKKVMDEVLKDLDFAIQHLPEKASAEAGRLHKDAALALKSRIALWEGTFRKYHNLGDERVFLEAAVDASEKLMAKGYEIYSTGKPNQDYRDLFIKDNLAGNKEAIFHRHYLRSVETGRHEYSRYAKGSNNGCSKDFMEYYLFKDGKPISTTSYAYDDSTPSKEAENRDPRYAQTIATPGFVKTSSNPPLIVNLPEIGTPVTTTGYWFIKGMSSDPKQEEAYSSDTDMFIFRYAEVLLNYAEAKYELGTLSQADLDRTINKIRDRVAMPHLTMDAVADANASDYGYDVAPILYEIRRERRVELVGEGFRFNDILRWKAGKLFNNPKTIRGMKLTDELKAEYATDAVKKLPVDSDKYLIVYPAYPNGRTWNDKMYLYPIPTDELKLVGYKQNPGWD</sequence>
<dbReference type="Pfam" id="PF14322">
    <property type="entry name" value="SusD-like_3"/>
    <property type="match status" value="1"/>
</dbReference>
<keyword evidence="5" id="KW-0998">Cell outer membrane</keyword>
<protein>
    <submittedName>
        <fullName evidence="8">SusD family protein</fullName>
    </submittedName>
</protein>
<evidence type="ECO:0000256" key="2">
    <source>
        <dbReference type="ARBA" id="ARBA00006275"/>
    </source>
</evidence>
<dbReference type="Pfam" id="PF07980">
    <property type="entry name" value="SusD_RagB"/>
    <property type="match status" value="1"/>
</dbReference>
<dbReference type="InterPro" id="IPR033985">
    <property type="entry name" value="SusD-like_N"/>
</dbReference>
<dbReference type="GO" id="GO:0009279">
    <property type="term" value="C:cell outer membrane"/>
    <property type="evidence" value="ECO:0007669"/>
    <property type="project" value="UniProtKB-SubCell"/>
</dbReference>
<feature type="domain" description="SusD-like N-terminal" evidence="7">
    <location>
        <begin position="99"/>
        <end position="210"/>
    </location>
</feature>
<dbReference type="Proteomes" id="UP000045051">
    <property type="component" value="Unassembled WGS sequence"/>
</dbReference>
<comment type="subcellular location">
    <subcellularLocation>
        <location evidence="1">Cell outer membrane</location>
    </subcellularLocation>
</comment>
<keyword evidence="4" id="KW-0472">Membrane</keyword>
<gene>
    <name evidence="8" type="ORF">CCAND38_230037</name>
</gene>
<feature type="domain" description="RagB/SusD" evidence="6">
    <location>
        <begin position="268"/>
        <end position="559"/>
    </location>
</feature>
<dbReference type="InterPro" id="IPR011990">
    <property type="entry name" value="TPR-like_helical_dom_sf"/>
</dbReference>
<keyword evidence="3" id="KW-0732">Signal</keyword>
<evidence type="ECO:0000313" key="8">
    <source>
        <dbReference type="EMBL" id="CEN45246.1"/>
    </source>
</evidence>
<dbReference type="AlphaFoldDB" id="A0A0B7HZY9"/>
<keyword evidence="9" id="KW-1185">Reference proteome</keyword>
<proteinExistence type="inferred from homology"/>
<dbReference type="RefSeq" id="WP_042343962.1">
    <property type="nucleotide sequence ID" value="NZ_CDOI01000133.1"/>
</dbReference>
<dbReference type="SUPFAM" id="SSF48452">
    <property type="entry name" value="TPR-like"/>
    <property type="match status" value="1"/>
</dbReference>
<evidence type="ECO:0000256" key="4">
    <source>
        <dbReference type="ARBA" id="ARBA00023136"/>
    </source>
</evidence>
<organism evidence="8 9">
    <name type="scientific">Capnocytophaga canis</name>
    <dbReference type="NCBI Taxonomy" id="1848903"/>
    <lineage>
        <taxon>Bacteria</taxon>
        <taxon>Pseudomonadati</taxon>
        <taxon>Bacteroidota</taxon>
        <taxon>Flavobacteriia</taxon>
        <taxon>Flavobacteriales</taxon>
        <taxon>Flavobacteriaceae</taxon>
        <taxon>Capnocytophaga</taxon>
    </lineage>
</organism>
<name>A0A0B7HZY9_9FLAO</name>
<reference evidence="8 9" key="1">
    <citation type="submission" date="2015-01" db="EMBL/GenBank/DDBJ databases">
        <authorList>
            <person name="Xiang T."/>
            <person name="Song Y."/>
            <person name="Huang L."/>
            <person name="Wang B."/>
            <person name="Wu P."/>
        </authorList>
    </citation>
    <scope>NUCLEOTIDE SEQUENCE [LARGE SCALE GENOMIC DNA]</scope>
    <source>
        <strain evidence="8 9">CcD38</strain>
    </source>
</reference>
<dbReference type="InterPro" id="IPR012944">
    <property type="entry name" value="SusD_RagB_dom"/>
</dbReference>
<evidence type="ECO:0000313" key="9">
    <source>
        <dbReference type="Proteomes" id="UP000045051"/>
    </source>
</evidence>
<evidence type="ECO:0000256" key="5">
    <source>
        <dbReference type="ARBA" id="ARBA00023237"/>
    </source>
</evidence>
<dbReference type="Gene3D" id="1.25.40.390">
    <property type="match status" value="1"/>
</dbReference>
<accession>A0A0B7HZY9</accession>